<dbReference type="Pfam" id="PF06949">
    <property type="entry name" value="DUF1292"/>
    <property type="match status" value="1"/>
</dbReference>
<dbReference type="AlphaFoldDB" id="A0AA44BFL3"/>
<evidence type="ECO:0000256" key="1">
    <source>
        <dbReference type="SAM" id="MobiDB-lite"/>
    </source>
</evidence>
<gene>
    <name evidence="2" type="ORF">ISALK_08805</name>
</gene>
<evidence type="ECO:0000313" key="3">
    <source>
        <dbReference type="Proteomes" id="UP000449710"/>
    </source>
</evidence>
<dbReference type="InterPro" id="IPR009711">
    <property type="entry name" value="UPF0473"/>
</dbReference>
<evidence type="ECO:0000313" key="2">
    <source>
        <dbReference type="EMBL" id="NBG88601.1"/>
    </source>
</evidence>
<dbReference type="Proteomes" id="UP000449710">
    <property type="component" value="Unassembled WGS sequence"/>
</dbReference>
<organism evidence="2 3">
    <name type="scientific">Isachenkonia alkalipeptolytica</name>
    <dbReference type="NCBI Taxonomy" id="2565777"/>
    <lineage>
        <taxon>Bacteria</taxon>
        <taxon>Bacillati</taxon>
        <taxon>Bacillota</taxon>
        <taxon>Clostridia</taxon>
        <taxon>Eubacteriales</taxon>
        <taxon>Clostridiaceae</taxon>
        <taxon>Isachenkonia</taxon>
    </lineage>
</organism>
<sequence length="111" mass="12889">MNKDTDSCHCHTPEDEQSSGCDCDQEHGHHHHPEPRKIYLTLTDGKELECDVLDIFEVGEKSYIALLPKDSETALLYEFFEADQEPRLNNIESDEEYQAASKVFMERQQEE</sequence>
<reference evidence="2 3" key="1">
    <citation type="submission" date="2019-04" db="EMBL/GenBank/DDBJ databases">
        <title>Isachenkonia alkalipeptolytica gen. nov. sp. nov. a new anaerobic, alkiliphilic organothrophic bacterium capable to reduce synthesized ferrihydrite isolated from a soda lake.</title>
        <authorList>
            <person name="Toshchakov S.V."/>
            <person name="Zavarzina D.G."/>
            <person name="Zhilina T.N."/>
            <person name="Kostrikina N.A."/>
            <person name="Kublanov I.V."/>
        </authorList>
    </citation>
    <scope>NUCLEOTIDE SEQUENCE [LARGE SCALE GENOMIC DNA]</scope>
    <source>
        <strain evidence="2 3">Z-1701</strain>
    </source>
</reference>
<keyword evidence="3" id="KW-1185">Reference proteome</keyword>
<name>A0AA44BFL3_9CLOT</name>
<feature type="compositionally biased region" description="Basic and acidic residues" evidence="1">
    <location>
        <begin position="1"/>
        <end position="14"/>
    </location>
</feature>
<accession>A0AA44BFL3</accession>
<dbReference type="EMBL" id="SUMG01000009">
    <property type="protein sequence ID" value="NBG88601.1"/>
    <property type="molecule type" value="Genomic_DNA"/>
</dbReference>
<dbReference type="RefSeq" id="WP_160721367.1">
    <property type="nucleotide sequence ID" value="NZ_SUMG01000009.1"/>
</dbReference>
<comment type="caution">
    <text evidence="2">The sequence shown here is derived from an EMBL/GenBank/DDBJ whole genome shotgun (WGS) entry which is preliminary data.</text>
</comment>
<protein>
    <submittedName>
        <fullName evidence="2">DUF1292 domain-containing protein</fullName>
    </submittedName>
</protein>
<proteinExistence type="predicted"/>
<feature type="region of interest" description="Disordered" evidence="1">
    <location>
        <begin position="1"/>
        <end position="34"/>
    </location>
</feature>